<sequence length="103" mass="11573">MMTAGGGEKDVGGNRITRDNEDRKGNKDCWRKGETLEEGFENSKNQSTITLSICLKAYRSRRTSKPRIQNEGVKPILDFLASESIRLRNFLCRQTPPTPSVNG</sequence>
<dbReference type="InParanoid" id="A0A2P5E7X5"/>
<evidence type="ECO:0000256" key="1">
    <source>
        <dbReference type="SAM" id="MobiDB-lite"/>
    </source>
</evidence>
<name>A0A2P5E7X5_TREOI</name>
<dbReference type="OrthoDB" id="10491538at2759"/>
<feature type="compositionally biased region" description="Basic and acidic residues" evidence="1">
    <location>
        <begin position="7"/>
        <end position="35"/>
    </location>
</feature>
<reference evidence="3" key="1">
    <citation type="submission" date="2016-06" db="EMBL/GenBank/DDBJ databases">
        <title>Parallel loss of symbiosis genes in relatives of nitrogen-fixing non-legume Parasponia.</title>
        <authorList>
            <person name="Van Velzen R."/>
            <person name="Holmer R."/>
            <person name="Bu F."/>
            <person name="Rutten L."/>
            <person name="Van Zeijl A."/>
            <person name="Liu W."/>
            <person name="Santuari L."/>
            <person name="Cao Q."/>
            <person name="Sharma T."/>
            <person name="Shen D."/>
            <person name="Roswanjaya Y."/>
            <person name="Wardhani T."/>
            <person name="Kalhor M.S."/>
            <person name="Jansen J."/>
            <person name="Van den Hoogen J."/>
            <person name="Gungor B."/>
            <person name="Hartog M."/>
            <person name="Hontelez J."/>
            <person name="Verver J."/>
            <person name="Yang W.-C."/>
            <person name="Schijlen E."/>
            <person name="Repin R."/>
            <person name="Schilthuizen M."/>
            <person name="Schranz E."/>
            <person name="Heidstra R."/>
            <person name="Miyata K."/>
            <person name="Fedorova E."/>
            <person name="Kohlen W."/>
            <person name="Bisseling T."/>
            <person name="Smit S."/>
            <person name="Geurts R."/>
        </authorList>
    </citation>
    <scope>NUCLEOTIDE SEQUENCE [LARGE SCALE GENOMIC DNA]</scope>
    <source>
        <strain evidence="3">cv. RG33-2</strain>
    </source>
</reference>
<proteinExistence type="predicted"/>
<keyword evidence="3" id="KW-1185">Reference proteome</keyword>
<dbReference type="EMBL" id="JXTC01000211">
    <property type="protein sequence ID" value="PON81649.1"/>
    <property type="molecule type" value="Genomic_DNA"/>
</dbReference>
<accession>A0A2P5E7X5</accession>
<evidence type="ECO:0000313" key="2">
    <source>
        <dbReference type="EMBL" id="PON81649.1"/>
    </source>
</evidence>
<dbReference type="Proteomes" id="UP000237000">
    <property type="component" value="Unassembled WGS sequence"/>
</dbReference>
<protein>
    <submittedName>
        <fullName evidence="2">Uncharacterized protein</fullName>
    </submittedName>
</protein>
<dbReference type="AlphaFoldDB" id="A0A2P5E7X5"/>
<evidence type="ECO:0000313" key="3">
    <source>
        <dbReference type="Proteomes" id="UP000237000"/>
    </source>
</evidence>
<feature type="region of interest" description="Disordered" evidence="1">
    <location>
        <begin position="1"/>
        <end position="42"/>
    </location>
</feature>
<gene>
    <name evidence="2" type="ORF">TorRG33x02_225420</name>
</gene>
<organism evidence="2 3">
    <name type="scientific">Trema orientale</name>
    <name type="common">Charcoal tree</name>
    <name type="synonym">Celtis orientalis</name>
    <dbReference type="NCBI Taxonomy" id="63057"/>
    <lineage>
        <taxon>Eukaryota</taxon>
        <taxon>Viridiplantae</taxon>
        <taxon>Streptophyta</taxon>
        <taxon>Embryophyta</taxon>
        <taxon>Tracheophyta</taxon>
        <taxon>Spermatophyta</taxon>
        <taxon>Magnoliopsida</taxon>
        <taxon>eudicotyledons</taxon>
        <taxon>Gunneridae</taxon>
        <taxon>Pentapetalae</taxon>
        <taxon>rosids</taxon>
        <taxon>fabids</taxon>
        <taxon>Rosales</taxon>
        <taxon>Cannabaceae</taxon>
        <taxon>Trema</taxon>
    </lineage>
</organism>
<comment type="caution">
    <text evidence="2">The sequence shown here is derived from an EMBL/GenBank/DDBJ whole genome shotgun (WGS) entry which is preliminary data.</text>
</comment>